<reference evidence="1" key="1">
    <citation type="submission" date="2021-03" db="EMBL/GenBank/DDBJ databases">
        <title>Comparative genomics and phylogenomic investigation of the class Geoglossomycetes provide insights into ecological specialization and systematics.</title>
        <authorList>
            <person name="Melie T."/>
            <person name="Pirro S."/>
            <person name="Miller A.N."/>
            <person name="Quandt A."/>
        </authorList>
    </citation>
    <scope>NUCLEOTIDE SEQUENCE</scope>
    <source>
        <strain evidence="1">CAQ_001_2017</strain>
    </source>
</reference>
<dbReference type="Proteomes" id="UP000750711">
    <property type="component" value="Unassembled WGS sequence"/>
</dbReference>
<protein>
    <submittedName>
        <fullName evidence="1">Uncharacterized protein</fullName>
    </submittedName>
</protein>
<dbReference type="InterPro" id="IPR023214">
    <property type="entry name" value="HAD_sf"/>
</dbReference>
<dbReference type="GO" id="GO:0016791">
    <property type="term" value="F:phosphatase activity"/>
    <property type="evidence" value="ECO:0007669"/>
    <property type="project" value="UniProtKB-ARBA"/>
</dbReference>
<comment type="caution">
    <text evidence="1">The sequence shown here is derived from an EMBL/GenBank/DDBJ whole genome shotgun (WGS) entry which is preliminary data.</text>
</comment>
<gene>
    <name evidence="1" type="ORF">GP486_007103</name>
</gene>
<dbReference type="Pfam" id="PF00702">
    <property type="entry name" value="Hydrolase"/>
    <property type="match status" value="1"/>
</dbReference>
<dbReference type="NCBIfam" id="TIGR01509">
    <property type="entry name" value="HAD-SF-IA-v3"/>
    <property type="match status" value="1"/>
</dbReference>
<name>A0A9P8ICI9_9PEZI</name>
<dbReference type="PANTHER" id="PTHR18901:SF38">
    <property type="entry name" value="PSEUDOURIDINE-5'-PHOSPHATASE"/>
    <property type="match status" value="1"/>
</dbReference>
<dbReference type="InterPro" id="IPR006439">
    <property type="entry name" value="HAD-SF_hydro_IA"/>
</dbReference>
<accession>A0A9P8ICI9</accession>
<dbReference type="EMBL" id="JAGHQM010001837">
    <property type="protein sequence ID" value="KAH0551679.1"/>
    <property type="molecule type" value="Genomic_DNA"/>
</dbReference>
<sequence length="208" mass="22721">MNEWAQLPISPAEYQEKAAALHREKFTYTQPLPGAPTLVHNLAYRSAPQVHIALATSSHRANYNVKTQHLGHVFSAFHDERRVLGDDPRILAGAGKPAPDIFLLALQTINDGIRGDGNEPEIKPEECLVFEDSVPGIEAGRRAGMRVVWVPHPGLLKEYHGREGQVLAGLAGQHEGTGPGVVGDGWGELLPSLENFPYEQYGIQIQGQ</sequence>
<keyword evidence="2" id="KW-1185">Reference proteome</keyword>
<proteinExistence type="predicted"/>
<dbReference type="SUPFAM" id="SSF56784">
    <property type="entry name" value="HAD-like"/>
    <property type="match status" value="1"/>
</dbReference>
<evidence type="ECO:0000313" key="2">
    <source>
        <dbReference type="Proteomes" id="UP000750711"/>
    </source>
</evidence>
<dbReference type="AlphaFoldDB" id="A0A9P8ICI9"/>
<dbReference type="Gene3D" id="3.40.50.1000">
    <property type="entry name" value="HAD superfamily/HAD-like"/>
    <property type="match status" value="1"/>
</dbReference>
<organism evidence="1 2">
    <name type="scientific">Trichoglossum hirsutum</name>
    <dbReference type="NCBI Taxonomy" id="265104"/>
    <lineage>
        <taxon>Eukaryota</taxon>
        <taxon>Fungi</taxon>
        <taxon>Dikarya</taxon>
        <taxon>Ascomycota</taxon>
        <taxon>Pezizomycotina</taxon>
        <taxon>Geoglossomycetes</taxon>
        <taxon>Geoglossales</taxon>
        <taxon>Geoglossaceae</taxon>
        <taxon>Trichoglossum</taxon>
    </lineage>
</organism>
<dbReference type="PANTHER" id="PTHR18901">
    <property type="entry name" value="2-DEOXYGLUCOSE-6-PHOSPHATE PHOSPHATASE 2"/>
    <property type="match status" value="1"/>
</dbReference>
<dbReference type="FunFam" id="3.40.50.1000:FF:000131">
    <property type="entry name" value="HAD superfamily hydrolase, putative"/>
    <property type="match status" value="1"/>
</dbReference>
<evidence type="ECO:0000313" key="1">
    <source>
        <dbReference type="EMBL" id="KAH0551679.1"/>
    </source>
</evidence>
<dbReference type="InterPro" id="IPR036412">
    <property type="entry name" value="HAD-like_sf"/>
</dbReference>